<dbReference type="InterPro" id="IPR050364">
    <property type="entry name" value="Cytochrome_P450_fung"/>
</dbReference>
<comment type="pathway">
    <text evidence="3">Secondary metabolite biosynthesis.</text>
</comment>
<evidence type="ECO:0000256" key="12">
    <source>
        <dbReference type="ARBA" id="ARBA00023136"/>
    </source>
</evidence>
<dbReference type="InterPro" id="IPR017972">
    <property type="entry name" value="Cyt_P450_CS"/>
</dbReference>
<comment type="subcellular location">
    <subcellularLocation>
        <location evidence="2">Membrane</location>
        <topology evidence="2">Single-pass membrane protein</topology>
    </subcellularLocation>
</comment>
<evidence type="ECO:0000256" key="11">
    <source>
        <dbReference type="ARBA" id="ARBA00023033"/>
    </source>
</evidence>
<keyword evidence="10 13" id="KW-0408">Iron</keyword>
<dbReference type="PANTHER" id="PTHR46300:SF7">
    <property type="entry name" value="P450, PUTATIVE (EUROFUNG)-RELATED"/>
    <property type="match status" value="1"/>
</dbReference>
<keyword evidence="5 13" id="KW-0349">Heme</keyword>
<dbReference type="EMBL" id="RWJN01000055">
    <property type="protein sequence ID" value="TCD68842.1"/>
    <property type="molecule type" value="Genomic_DNA"/>
</dbReference>
<protein>
    <recommendedName>
        <fullName evidence="18">Cytochrome P450</fullName>
    </recommendedName>
</protein>
<evidence type="ECO:0000256" key="6">
    <source>
        <dbReference type="ARBA" id="ARBA00022692"/>
    </source>
</evidence>
<evidence type="ECO:0000256" key="9">
    <source>
        <dbReference type="ARBA" id="ARBA00023002"/>
    </source>
</evidence>
<organism evidence="16 17">
    <name type="scientific">Steccherinum ochraceum</name>
    <dbReference type="NCBI Taxonomy" id="92696"/>
    <lineage>
        <taxon>Eukaryota</taxon>
        <taxon>Fungi</taxon>
        <taxon>Dikarya</taxon>
        <taxon>Basidiomycota</taxon>
        <taxon>Agaricomycotina</taxon>
        <taxon>Agaricomycetes</taxon>
        <taxon>Polyporales</taxon>
        <taxon>Steccherinaceae</taxon>
        <taxon>Steccherinum</taxon>
    </lineage>
</organism>
<dbReference type="OrthoDB" id="2789670at2759"/>
<keyword evidence="7 13" id="KW-0479">Metal-binding</keyword>
<keyword evidence="15" id="KW-0732">Signal</keyword>
<evidence type="ECO:0008006" key="18">
    <source>
        <dbReference type="Google" id="ProtNLM"/>
    </source>
</evidence>
<keyword evidence="8" id="KW-1133">Transmembrane helix</keyword>
<evidence type="ECO:0000256" key="10">
    <source>
        <dbReference type="ARBA" id="ARBA00023004"/>
    </source>
</evidence>
<keyword evidence="6" id="KW-0812">Transmembrane</keyword>
<dbReference type="InterPro" id="IPR036396">
    <property type="entry name" value="Cyt_P450_sf"/>
</dbReference>
<evidence type="ECO:0000313" key="17">
    <source>
        <dbReference type="Proteomes" id="UP000292702"/>
    </source>
</evidence>
<dbReference type="AlphaFoldDB" id="A0A4R0RNV6"/>
<dbReference type="GO" id="GO:0004497">
    <property type="term" value="F:monooxygenase activity"/>
    <property type="evidence" value="ECO:0007669"/>
    <property type="project" value="UniProtKB-KW"/>
</dbReference>
<feature type="signal peptide" evidence="15">
    <location>
        <begin position="1"/>
        <end position="23"/>
    </location>
</feature>
<evidence type="ECO:0000256" key="15">
    <source>
        <dbReference type="SAM" id="SignalP"/>
    </source>
</evidence>
<feature type="binding site" description="axial binding residue" evidence="13">
    <location>
        <position position="437"/>
    </location>
    <ligand>
        <name>heme</name>
        <dbReference type="ChEBI" id="CHEBI:30413"/>
    </ligand>
    <ligandPart>
        <name>Fe</name>
        <dbReference type="ChEBI" id="CHEBI:18248"/>
    </ligandPart>
</feature>
<comment type="caution">
    <text evidence="16">The sequence shown here is derived from an EMBL/GenBank/DDBJ whole genome shotgun (WGS) entry which is preliminary data.</text>
</comment>
<evidence type="ECO:0000256" key="7">
    <source>
        <dbReference type="ARBA" id="ARBA00022723"/>
    </source>
</evidence>
<dbReference type="PRINTS" id="PR00463">
    <property type="entry name" value="EP450I"/>
</dbReference>
<evidence type="ECO:0000256" key="8">
    <source>
        <dbReference type="ARBA" id="ARBA00022989"/>
    </source>
</evidence>
<accession>A0A4R0RNV6</accession>
<dbReference type="GO" id="GO:0016705">
    <property type="term" value="F:oxidoreductase activity, acting on paired donors, with incorporation or reduction of molecular oxygen"/>
    <property type="evidence" value="ECO:0007669"/>
    <property type="project" value="InterPro"/>
</dbReference>
<evidence type="ECO:0000256" key="5">
    <source>
        <dbReference type="ARBA" id="ARBA00022617"/>
    </source>
</evidence>
<dbReference type="CDD" id="cd11065">
    <property type="entry name" value="CYP64-like"/>
    <property type="match status" value="1"/>
</dbReference>
<evidence type="ECO:0000313" key="16">
    <source>
        <dbReference type="EMBL" id="TCD68842.1"/>
    </source>
</evidence>
<feature type="chain" id="PRO_5020335525" description="Cytochrome P450" evidence="15">
    <location>
        <begin position="24"/>
        <end position="510"/>
    </location>
</feature>
<dbReference type="GO" id="GO:0016020">
    <property type="term" value="C:membrane"/>
    <property type="evidence" value="ECO:0007669"/>
    <property type="project" value="UniProtKB-SubCell"/>
</dbReference>
<evidence type="ECO:0000256" key="4">
    <source>
        <dbReference type="ARBA" id="ARBA00010617"/>
    </source>
</evidence>
<dbReference type="GO" id="GO:0005506">
    <property type="term" value="F:iron ion binding"/>
    <property type="evidence" value="ECO:0007669"/>
    <property type="project" value="InterPro"/>
</dbReference>
<dbReference type="PROSITE" id="PS00086">
    <property type="entry name" value="CYTOCHROME_P450"/>
    <property type="match status" value="1"/>
</dbReference>
<dbReference type="GO" id="GO:0020037">
    <property type="term" value="F:heme binding"/>
    <property type="evidence" value="ECO:0007669"/>
    <property type="project" value="InterPro"/>
</dbReference>
<keyword evidence="17" id="KW-1185">Reference proteome</keyword>
<keyword evidence="12" id="KW-0472">Membrane</keyword>
<evidence type="ECO:0000256" key="1">
    <source>
        <dbReference type="ARBA" id="ARBA00001971"/>
    </source>
</evidence>
<keyword evidence="11 14" id="KW-0503">Monooxygenase</keyword>
<dbReference type="SUPFAM" id="SSF48264">
    <property type="entry name" value="Cytochrome P450"/>
    <property type="match status" value="1"/>
</dbReference>
<reference evidence="16 17" key="1">
    <citation type="submission" date="2018-11" db="EMBL/GenBank/DDBJ databases">
        <title>Genome assembly of Steccherinum ochraceum LE-BIN_3174, the white-rot fungus of the Steccherinaceae family (The Residual Polyporoid clade, Polyporales, Basidiomycota).</title>
        <authorList>
            <person name="Fedorova T.V."/>
            <person name="Glazunova O.A."/>
            <person name="Landesman E.O."/>
            <person name="Moiseenko K.V."/>
            <person name="Psurtseva N.V."/>
            <person name="Savinova O.S."/>
            <person name="Shakhova N.V."/>
            <person name="Tyazhelova T.V."/>
            <person name="Vasina D.V."/>
        </authorList>
    </citation>
    <scope>NUCLEOTIDE SEQUENCE [LARGE SCALE GENOMIC DNA]</scope>
    <source>
        <strain evidence="16 17">LE-BIN_3174</strain>
    </source>
</reference>
<dbReference type="Proteomes" id="UP000292702">
    <property type="component" value="Unassembled WGS sequence"/>
</dbReference>
<dbReference type="PRINTS" id="PR00385">
    <property type="entry name" value="P450"/>
</dbReference>
<dbReference type="Gene3D" id="1.10.630.10">
    <property type="entry name" value="Cytochrome P450"/>
    <property type="match status" value="1"/>
</dbReference>
<dbReference type="Pfam" id="PF00067">
    <property type="entry name" value="p450"/>
    <property type="match status" value="1"/>
</dbReference>
<sequence>MSITLLDVLFAVTGVFLLHRVAARGLKPKLPLPPGPKGLPVIGNVHQMPTSYEWFTFADWAKKWGDIISVTLLGQTLVILDNPRHAVELLDRRSNIYSDRPVLMMAGELVGWNQALALSRYGDRFKEYRKFFHKVIGSRSNLQRFHGLVETETHKFLRRVLHSPDEVHAHIRKTAAAISLMISHGYKVQEGHDAYVEVVNDAMDKFTVATATGAFLVDILPVLRYIPQWFPSAEFQRKAAAWRTCLTDMTEIPFEFVKEQMRAGTNVPNLVSELLTTEELTPEKLYNIEWSGASLYAGGADTTVSSIHGFFLAMTLFPDAQRKAQEEIDAVIGPDRLPTLEDRPNLPYVDALVKEVFRYHPVVPMGLPHRVTQDDEYAGYLIPKDTIILANVWKFLHDPEVYDEPMTFNPSRFLASEGKEPECDPRDFCFGFGRRVCPGLLLADVSVWTSCAMTLATLDISHAMENGKVVEVEDVYLSGTISHPKPFKCSIKSRSAGAESLVLSPEREVA</sequence>
<comment type="similarity">
    <text evidence="4 14">Belongs to the cytochrome P450 family.</text>
</comment>
<dbReference type="PANTHER" id="PTHR46300">
    <property type="entry name" value="P450, PUTATIVE (EUROFUNG)-RELATED-RELATED"/>
    <property type="match status" value="1"/>
</dbReference>
<keyword evidence="9 14" id="KW-0560">Oxidoreductase</keyword>
<comment type="cofactor">
    <cofactor evidence="1 13">
        <name>heme</name>
        <dbReference type="ChEBI" id="CHEBI:30413"/>
    </cofactor>
</comment>
<dbReference type="STRING" id="92696.A0A4R0RNV6"/>
<dbReference type="InterPro" id="IPR002401">
    <property type="entry name" value="Cyt_P450_E_grp-I"/>
</dbReference>
<name>A0A4R0RNV6_9APHY</name>
<proteinExistence type="inferred from homology"/>
<evidence type="ECO:0000256" key="3">
    <source>
        <dbReference type="ARBA" id="ARBA00005179"/>
    </source>
</evidence>
<evidence type="ECO:0000256" key="14">
    <source>
        <dbReference type="RuleBase" id="RU000461"/>
    </source>
</evidence>
<dbReference type="InterPro" id="IPR001128">
    <property type="entry name" value="Cyt_P450"/>
</dbReference>
<gene>
    <name evidence="16" type="ORF">EIP91_009556</name>
</gene>
<evidence type="ECO:0000256" key="2">
    <source>
        <dbReference type="ARBA" id="ARBA00004167"/>
    </source>
</evidence>
<evidence type="ECO:0000256" key="13">
    <source>
        <dbReference type="PIRSR" id="PIRSR602401-1"/>
    </source>
</evidence>